<sequence length="421" mass="43940">MDEPQKNKAIIKVVGVGGGGGNAVDRMIEAGMGGVEFIVVNTDAQDLLLSNADIKIDIGREITHGLGAGADPEVGRKAADDNVDLIAQALEGADMVFVTAGEGGGTGTGAAPVVARIAREQDALTVAVVTRPFSFEGNRRASMANKGVEALREAVDALIVIPNDRLLEIQDEDFPITKAFEAADQVLHSGVQGITDLITINGMVNVDFNDVKSVMKDAGSALMGIGQATGTDRAVDAVERAISSSLLESTIDGARGVLLFFQGGSNLSLQETARASKLVQEYVHPEANIIFGAVIDETLGDQIIVTVIAAGFDEQDQQTDIASRPSVIGTQTPVQSTAPVATPAPVAAPQETRALGEVPSARPAHRATVQVPTRTATIPVATQQPVQEAPSVAEEPSLEVPRIFDEESESAADLDIPDFLR</sequence>
<evidence type="ECO:0000259" key="10">
    <source>
        <dbReference type="SMART" id="SM00865"/>
    </source>
</evidence>
<dbReference type="PANTHER" id="PTHR30314:SF3">
    <property type="entry name" value="MITOCHONDRIAL DIVISION PROTEIN FSZA"/>
    <property type="match status" value="1"/>
</dbReference>
<keyword evidence="2 5" id="KW-0547">Nucleotide-binding</keyword>
<dbReference type="Pfam" id="PF12327">
    <property type="entry name" value="FtsZ_C"/>
    <property type="match status" value="1"/>
</dbReference>
<dbReference type="PANTHER" id="PTHR30314">
    <property type="entry name" value="CELL DIVISION PROTEIN FTSZ-RELATED"/>
    <property type="match status" value="1"/>
</dbReference>
<feature type="domain" description="Tubulin/FtsZ 2-layer sandwich" evidence="10">
    <location>
        <begin position="204"/>
        <end position="321"/>
    </location>
</feature>
<dbReference type="Gene3D" id="3.40.50.1440">
    <property type="entry name" value="Tubulin/FtsZ, GTPase domain"/>
    <property type="match status" value="1"/>
</dbReference>
<comment type="subunit">
    <text evidence="5">Homodimer. Polymerizes to form a dynamic ring structure in a strictly GTP-dependent manner. Interacts directly with several other division proteins.</text>
</comment>
<evidence type="ECO:0000259" key="9">
    <source>
        <dbReference type="SMART" id="SM00864"/>
    </source>
</evidence>
<feature type="compositionally biased region" description="Acidic residues" evidence="8">
    <location>
        <begin position="406"/>
        <end position="421"/>
    </location>
</feature>
<evidence type="ECO:0000256" key="1">
    <source>
        <dbReference type="ARBA" id="ARBA00009690"/>
    </source>
</evidence>
<evidence type="ECO:0000256" key="2">
    <source>
        <dbReference type="ARBA" id="ARBA00022741"/>
    </source>
</evidence>
<dbReference type="InterPro" id="IPR036525">
    <property type="entry name" value="Tubulin/FtsZ_GTPase_sf"/>
</dbReference>
<dbReference type="SUPFAM" id="SSF55307">
    <property type="entry name" value="Tubulin C-terminal domain-like"/>
    <property type="match status" value="1"/>
</dbReference>
<evidence type="ECO:0000313" key="12">
    <source>
        <dbReference type="Proteomes" id="UP000234545"/>
    </source>
</evidence>
<dbReference type="GO" id="GO:0005737">
    <property type="term" value="C:cytoplasm"/>
    <property type="evidence" value="ECO:0007669"/>
    <property type="project" value="UniProtKB-SubCell"/>
</dbReference>
<gene>
    <name evidence="5" type="primary">ftsZ</name>
    <name evidence="11" type="ORF">CYJ25_00605</name>
</gene>
<dbReference type="AlphaFoldDB" id="A0A2I1I6L7"/>
<proteinExistence type="inferred from homology"/>
<dbReference type="InterPro" id="IPR008280">
    <property type="entry name" value="Tub_FtsZ_C"/>
</dbReference>
<evidence type="ECO:0000256" key="3">
    <source>
        <dbReference type="ARBA" id="ARBA00023134"/>
    </source>
</evidence>
<dbReference type="OrthoDB" id="9813375at2"/>
<evidence type="ECO:0000256" key="7">
    <source>
        <dbReference type="RuleBase" id="RU000631"/>
    </source>
</evidence>
<dbReference type="InterPro" id="IPR037103">
    <property type="entry name" value="Tubulin/FtsZ-like_C"/>
</dbReference>
<feature type="binding site" evidence="5">
    <location>
        <position position="136"/>
    </location>
    <ligand>
        <name>GTP</name>
        <dbReference type="ChEBI" id="CHEBI:37565"/>
    </ligand>
</feature>
<dbReference type="GO" id="GO:0000917">
    <property type="term" value="P:division septum assembly"/>
    <property type="evidence" value="ECO:0007669"/>
    <property type="project" value="UniProtKB-KW"/>
</dbReference>
<dbReference type="InterPro" id="IPR045061">
    <property type="entry name" value="FtsZ/CetZ"/>
</dbReference>
<keyword evidence="5 7" id="KW-0131">Cell cycle</keyword>
<name>A0A2I1I6L7_9ACTO</name>
<keyword evidence="4 5" id="KW-0717">Septation</keyword>
<keyword evidence="5 7" id="KW-0132">Cell division</keyword>
<comment type="similarity">
    <text evidence="1 5 7">Belongs to the FtsZ family.</text>
</comment>
<dbReference type="InterPro" id="IPR003008">
    <property type="entry name" value="Tubulin_FtsZ_GTPase"/>
</dbReference>
<keyword evidence="5" id="KW-0963">Cytoplasm</keyword>
<dbReference type="GO" id="GO:0003924">
    <property type="term" value="F:GTPase activity"/>
    <property type="evidence" value="ECO:0007669"/>
    <property type="project" value="UniProtKB-UniRule"/>
</dbReference>
<keyword evidence="3 5" id="KW-0342">GTP-binding</keyword>
<dbReference type="Pfam" id="PF00091">
    <property type="entry name" value="Tubulin"/>
    <property type="match status" value="1"/>
</dbReference>
<dbReference type="InterPro" id="IPR024757">
    <property type="entry name" value="FtsZ_C"/>
</dbReference>
<dbReference type="EMBL" id="PKKJ01000001">
    <property type="protein sequence ID" value="PKY66782.1"/>
    <property type="molecule type" value="Genomic_DNA"/>
</dbReference>
<dbReference type="HAMAP" id="MF_00909">
    <property type="entry name" value="FtsZ"/>
    <property type="match status" value="1"/>
</dbReference>
<dbReference type="PROSITE" id="PS01134">
    <property type="entry name" value="FTSZ_1"/>
    <property type="match status" value="1"/>
</dbReference>
<comment type="subcellular location">
    <subcellularLocation>
        <location evidence="5">Cytoplasm</location>
    </subcellularLocation>
    <text evidence="5">Assembles at midcell at the inner surface of the cytoplasmic membrane.</text>
</comment>
<protein>
    <recommendedName>
        <fullName evidence="5 6">Cell division protein FtsZ</fullName>
    </recommendedName>
</protein>
<feature type="binding site" evidence="5">
    <location>
        <begin position="18"/>
        <end position="22"/>
    </location>
    <ligand>
        <name>GTP</name>
        <dbReference type="ChEBI" id="CHEBI:37565"/>
    </ligand>
</feature>
<feature type="binding site" evidence="5">
    <location>
        <position position="140"/>
    </location>
    <ligand>
        <name>GTP</name>
        <dbReference type="ChEBI" id="CHEBI:37565"/>
    </ligand>
</feature>
<feature type="region of interest" description="Disordered" evidence="8">
    <location>
        <begin position="378"/>
        <end position="421"/>
    </location>
</feature>
<dbReference type="NCBIfam" id="TIGR00065">
    <property type="entry name" value="ftsZ"/>
    <property type="match status" value="1"/>
</dbReference>
<comment type="caution">
    <text evidence="11">The sequence shown here is derived from an EMBL/GenBank/DDBJ whole genome shotgun (WGS) entry which is preliminary data.</text>
</comment>
<dbReference type="FunFam" id="3.40.50.1440:FF:000001">
    <property type="entry name" value="Cell division protein FtsZ"/>
    <property type="match status" value="1"/>
</dbReference>
<dbReference type="Gene3D" id="3.30.1330.20">
    <property type="entry name" value="Tubulin/FtsZ, C-terminal domain"/>
    <property type="match status" value="1"/>
</dbReference>
<evidence type="ECO:0000256" key="6">
    <source>
        <dbReference type="NCBIfam" id="TIGR00065"/>
    </source>
</evidence>
<dbReference type="SUPFAM" id="SSF52490">
    <property type="entry name" value="Tubulin nucleotide-binding domain-like"/>
    <property type="match status" value="1"/>
</dbReference>
<feature type="binding site" evidence="5">
    <location>
        <begin position="105"/>
        <end position="107"/>
    </location>
    <ligand>
        <name>GTP</name>
        <dbReference type="ChEBI" id="CHEBI:37565"/>
    </ligand>
</feature>
<dbReference type="InterPro" id="IPR018316">
    <property type="entry name" value="Tubulin/FtsZ_2-layer-sand-dom"/>
</dbReference>
<dbReference type="GO" id="GO:0051258">
    <property type="term" value="P:protein polymerization"/>
    <property type="evidence" value="ECO:0007669"/>
    <property type="project" value="UniProtKB-UniRule"/>
</dbReference>
<organism evidence="11 12">
    <name type="scientific">Schaalia turicensis</name>
    <dbReference type="NCBI Taxonomy" id="131111"/>
    <lineage>
        <taxon>Bacteria</taxon>
        <taxon>Bacillati</taxon>
        <taxon>Actinomycetota</taxon>
        <taxon>Actinomycetes</taxon>
        <taxon>Actinomycetales</taxon>
        <taxon>Actinomycetaceae</taxon>
        <taxon>Schaalia</taxon>
    </lineage>
</organism>
<feature type="binding site" evidence="5">
    <location>
        <position position="184"/>
    </location>
    <ligand>
        <name>GTP</name>
        <dbReference type="ChEBI" id="CHEBI:37565"/>
    </ligand>
</feature>
<dbReference type="InterPro" id="IPR020805">
    <property type="entry name" value="Cell_div_FtsZ_CS"/>
</dbReference>
<dbReference type="GO" id="GO:0043093">
    <property type="term" value="P:FtsZ-dependent cytokinesis"/>
    <property type="evidence" value="ECO:0007669"/>
    <property type="project" value="UniProtKB-UniRule"/>
</dbReference>
<dbReference type="InterPro" id="IPR000158">
    <property type="entry name" value="Cell_div_FtsZ"/>
</dbReference>
<evidence type="ECO:0000256" key="4">
    <source>
        <dbReference type="ARBA" id="ARBA00023210"/>
    </source>
</evidence>
<dbReference type="Proteomes" id="UP000234545">
    <property type="component" value="Unassembled WGS sequence"/>
</dbReference>
<dbReference type="GO" id="GO:0005525">
    <property type="term" value="F:GTP binding"/>
    <property type="evidence" value="ECO:0007669"/>
    <property type="project" value="UniProtKB-UniRule"/>
</dbReference>
<evidence type="ECO:0000256" key="8">
    <source>
        <dbReference type="SAM" id="MobiDB-lite"/>
    </source>
</evidence>
<dbReference type="PROSITE" id="PS01135">
    <property type="entry name" value="FTSZ_2"/>
    <property type="match status" value="1"/>
</dbReference>
<dbReference type="SMART" id="SM00864">
    <property type="entry name" value="Tubulin"/>
    <property type="match status" value="1"/>
</dbReference>
<comment type="function">
    <text evidence="5 7">Essential cell division protein that forms a contractile ring structure (Z ring) at the future cell division site. The regulation of the ring assembly controls the timing and the location of cell division. One of the functions of the FtsZ ring is to recruit other cell division proteins to the septum to produce a new cell wall between the dividing cells. Binds GTP and shows GTPase activity.</text>
</comment>
<evidence type="ECO:0000256" key="5">
    <source>
        <dbReference type="HAMAP-Rule" id="MF_00909"/>
    </source>
</evidence>
<dbReference type="CDD" id="cd02201">
    <property type="entry name" value="FtsZ_type1"/>
    <property type="match status" value="1"/>
</dbReference>
<reference evidence="11 12" key="1">
    <citation type="submission" date="2017-12" db="EMBL/GenBank/DDBJ databases">
        <title>Phylogenetic diversity of female urinary microbiome.</title>
        <authorList>
            <person name="Thomas-White K."/>
            <person name="Wolfe A.J."/>
        </authorList>
    </citation>
    <scope>NUCLEOTIDE SEQUENCE [LARGE SCALE GENOMIC DNA]</scope>
    <source>
        <strain evidence="11 12">UMB0250</strain>
    </source>
</reference>
<dbReference type="SMART" id="SM00865">
    <property type="entry name" value="Tubulin_C"/>
    <property type="match status" value="1"/>
</dbReference>
<feature type="domain" description="Tubulin/FtsZ GTPase" evidence="9">
    <location>
        <begin position="10"/>
        <end position="202"/>
    </location>
</feature>
<dbReference type="PRINTS" id="PR00423">
    <property type="entry name" value="CELLDVISFTSZ"/>
</dbReference>
<dbReference type="RefSeq" id="WP_101627296.1">
    <property type="nucleotide sequence ID" value="NZ_PKKJ01000001.1"/>
</dbReference>
<accession>A0A2I1I6L7</accession>
<evidence type="ECO:0000313" key="11">
    <source>
        <dbReference type="EMBL" id="PKY66782.1"/>
    </source>
</evidence>
<dbReference type="GO" id="GO:0032153">
    <property type="term" value="C:cell division site"/>
    <property type="evidence" value="ECO:0007669"/>
    <property type="project" value="UniProtKB-UniRule"/>
</dbReference>